<name>A0A2A9NT49_9AGAR</name>
<evidence type="ECO:0000256" key="11">
    <source>
        <dbReference type="SAM" id="MobiDB-lite"/>
    </source>
</evidence>
<gene>
    <name evidence="15" type="ORF">AMATHDRAFT_3570</name>
</gene>
<dbReference type="PANTHER" id="PTHR12748">
    <property type="entry name" value="ORIGIN RECOGNITION COMPLEX SUBUNIT 3"/>
    <property type="match status" value="1"/>
</dbReference>
<sequence>MEFELLKAFLLLLAAARLHVSYKSPTPRATVANGALIPSSWERFMRIITAIIPAFRGIFWALALAEAVTIIAKRSSSAIAQKLLSALLLEGRDGSNMGLSQATVIGCTLALIATHIRTRKVETYRKVYKGFMLLELALMNSDSVKVLLLLWATARLHVSYNPPTPRATVASGAVIPSTWERAMRVATLIMPVHRAVFCGLGLAEAVTIMAKQSSTAIARKILPYLLFEGRDGSSIRLTRATVIGCVLGVIAGHIRAECYHELGKYFTFELSVQKDHTLVTTGPYSVVRHPSYTATVFAHFSLLLLQWTRGSWVRESGMLNTTWGKVIMGFESAYAIWITGALLSRTKEEDKLLRERLTSKWNEWAKVPYKLFPGIPVVSILFDEETELGSDNYTLALSQDGDIMNELRLRLSAYHRAWTKCLNRLQSSIRLQHEPVVGDIVQHILNSYTETIVKTPYQEVPVVCVSSSLSGSSIVDDVCASLVAPDGIHEGPRAITINLYASDCPNIMSSMKNIISSLTEDSGVLEQVKRKPTTSVANFDIEMLVAWYDALCHVSENKIGPLLVIVLHDFEQFDPTVVQDLSPVFVLSLASPSSPSYLHLAYPRSTLALLRVDTFVTPSGIHVLERALLQTFFDVEFEPDLMLGPQLLEEIVLYLRRHNISQDIFLTTLQLIHLRHFLLSPLSLFAQETSPRTISLPSLQEILKIRFQEAGESPKTKSPTKKQTHFSSSATITIDQARGDFCHHARRMRVAVGLVMLVHESLNHLSFSEQEGTKIPSLDMTSVMADALQGNIQRHIPPLYSPLRKLDMHSMNSLLDNMHQFLEYPVLVQDQQSARAKVADILALGEKSTEPRIIADELCDWLEDYLEALCKPLDEVHLWDIWYTGNVPLPSEFLNPSIRASILAGLLRPHDYAQDPNTDTSQRVQVPELWELPDISILYRRYTDSGKMINVYDWFESFQMALEAQREHLMKLQQQQRQKDASVGKRSPRKRGANTKEEKQKQNEEVVVDEEKWKLEVQARFMRALQELDYLGFVKHTGRKADHVVRTVFDVCD</sequence>
<keyword evidence="8" id="KW-0472">Membrane</keyword>
<dbReference type="InterPro" id="IPR007269">
    <property type="entry name" value="ICMT_MeTrfase"/>
</dbReference>
<dbReference type="PANTHER" id="PTHR12748:SF0">
    <property type="entry name" value="ORIGIN RECOGNITION COMPLEX SUBUNIT 3"/>
    <property type="match status" value="1"/>
</dbReference>
<feature type="domain" description="Origin recognition complex subunit 3 winged helix C-terminal" evidence="14">
    <location>
        <begin position="899"/>
        <end position="1049"/>
    </location>
</feature>
<evidence type="ECO:0000256" key="9">
    <source>
        <dbReference type="ARBA" id="ARBA00023242"/>
    </source>
</evidence>
<dbReference type="STRING" id="703135.A0A2A9NT49"/>
<dbReference type="Gene3D" id="1.20.120.1630">
    <property type="match status" value="1"/>
</dbReference>
<evidence type="ECO:0000313" key="16">
    <source>
        <dbReference type="Proteomes" id="UP000242287"/>
    </source>
</evidence>
<evidence type="ECO:0000259" key="13">
    <source>
        <dbReference type="Pfam" id="PF07034"/>
    </source>
</evidence>
<feature type="region of interest" description="Disordered" evidence="11">
    <location>
        <begin position="971"/>
        <end position="1005"/>
    </location>
</feature>
<comment type="subcellular location">
    <subcellularLocation>
        <location evidence="10">Endoplasmic reticulum membrane</location>
        <topology evidence="10">Multi-pass membrane protein</topology>
    </subcellularLocation>
    <subcellularLocation>
        <location evidence="2">Membrane</location>
        <topology evidence="2">Multi-pass membrane protein</topology>
    </subcellularLocation>
    <subcellularLocation>
        <location evidence="1">Nucleus</location>
    </subcellularLocation>
</comment>
<proteinExistence type="inferred from homology"/>
<keyword evidence="7" id="KW-0238">DNA-binding</keyword>
<organism evidence="15 16">
    <name type="scientific">Amanita thiersii Skay4041</name>
    <dbReference type="NCBI Taxonomy" id="703135"/>
    <lineage>
        <taxon>Eukaryota</taxon>
        <taxon>Fungi</taxon>
        <taxon>Dikarya</taxon>
        <taxon>Basidiomycota</taxon>
        <taxon>Agaricomycotina</taxon>
        <taxon>Agaricomycetes</taxon>
        <taxon>Agaricomycetidae</taxon>
        <taxon>Agaricales</taxon>
        <taxon>Pluteineae</taxon>
        <taxon>Amanitaceae</taxon>
        <taxon>Amanita</taxon>
    </lineage>
</organism>
<evidence type="ECO:0000256" key="3">
    <source>
        <dbReference type="ARBA" id="ARBA00010977"/>
    </source>
</evidence>
<dbReference type="Pfam" id="PF04140">
    <property type="entry name" value="ICMT"/>
    <property type="match status" value="1"/>
</dbReference>
<feature type="chain" id="PRO_5012970568" description="Protein-S-isoprenylcysteine O-methyltransferase" evidence="12">
    <location>
        <begin position="17"/>
        <end position="1053"/>
    </location>
</feature>
<dbReference type="EC" id="2.1.1.100" evidence="10"/>
<dbReference type="OrthoDB" id="10265211at2759"/>
<evidence type="ECO:0000313" key="15">
    <source>
        <dbReference type="EMBL" id="PFH50833.1"/>
    </source>
</evidence>
<comment type="similarity">
    <text evidence="10">Belongs to the class VI-like SAM-binding methyltransferase superfamily. Isoprenylcysteine carboxyl methyltransferase family.</text>
</comment>
<keyword evidence="10" id="KW-0808">Transferase</keyword>
<feature type="domain" description="Origin recognition complex subunit 3 N-terminal" evidence="13">
    <location>
        <begin position="405"/>
        <end position="685"/>
    </location>
</feature>
<feature type="compositionally biased region" description="Basic and acidic residues" evidence="11">
    <location>
        <begin position="994"/>
        <end position="1005"/>
    </location>
</feature>
<dbReference type="Proteomes" id="UP000242287">
    <property type="component" value="Unassembled WGS sequence"/>
</dbReference>
<dbReference type="AlphaFoldDB" id="A0A2A9NT49"/>
<feature type="signal peptide" evidence="12">
    <location>
        <begin position="1"/>
        <end position="16"/>
    </location>
</feature>
<dbReference type="InterPro" id="IPR040855">
    <property type="entry name" value="ORC_WH_C"/>
</dbReference>
<evidence type="ECO:0000256" key="12">
    <source>
        <dbReference type="SAM" id="SignalP"/>
    </source>
</evidence>
<keyword evidence="5" id="KW-0235">DNA replication</keyword>
<protein>
    <recommendedName>
        <fullName evidence="10">Protein-S-isoprenylcysteine O-methyltransferase</fullName>
        <ecNumber evidence="10">2.1.1.100</ecNumber>
    </recommendedName>
</protein>
<dbReference type="InterPro" id="IPR020795">
    <property type="entry name" value="ORC3"/>
</dbReference>
<evidence type="ECO:0000256" key="10">
    <source>
        <dbReference type="RuleBase" id="RU362022"/>
    </source>
</evidence>
<dbReference type="InterPro" id="IPR045667">
    <property type="entry name" value="ORC3_N"/>
</dbReference>
<dbReference type="CDD" id="cd20704">
    <property type="entry name" value="Orc3"/>
    <property type="match status" value="1"/>
</dbReference>
<evidence type="ECO:0000256" key="8">
    <source>
        <dbReference type="ARBA" id="ARBA00023136"/>
    </source>
</evidence>
<evidence type="ECO:0000256" key="5">
    <source>
        <dbReference type="ARBA" id="ARBA00022705"/>
    </source>
</evidence>
<dbReference type="GO" id="GO:0006270">
    <property type="term" value="P:DNA replication initiation"/>
    <property type="evidence" value="ECO:0007669"/>
    <property type="project" value="TreeGrafter"/>
</dbReference>
<keyword evidence="10" id="KW-0489">Methyltransferase</keyword>
<dbReference type="GO" id="GO:0005656">
    <property type="term" value="C:nuclear pre-replicative complex"/>
    <property type="evidence" value="ECO:0007669"/>
    <property type="project" value="TreeGrafter"/>
</dbReference>
<keyword evidence="6" id="KW-1133">Transmembrane helix</keyword>
<dbReference type="GO" id="GO:0003688">
    <property type="term" value="F:DNA replication origin binding"/>
    <property type="evidence" value="ECO:0007669"/>
    <property type="project" value="TreeGrafter"/>
</dbReference>
<reference evidence="15 16" key="1">
    <citation type="submission" date="2014-02" db="EMBL/GenBank/DDBJ databases">
        <title>Transposable element dynamics among asymbiotic and ectomycorrhizal Amanita fungi.</title>
        <authorList>
            <consortium name="DOE Joint Genome Institute"/>
            <person name="Hess J."/>
            <person name="Skrede I."/>
            <person name="Wolfe B."/>
            <person name="LaButti K."/>
            <person name="Ohm R.A."/>
            <person name="Grigoriev I.V."/>
            <person name="Pringle A."/>
        </authorList>
    </citation>
    <scope>NUCLEOTIDE SEQUENCE [LARGE SCALE GENOMIC DNA]</scope>
    <source>
        <strain evidence="15 16">SKay4041</strain>
    </source>
</reference>
<evidence type="ECO:0000256" key="7">
    <source>
        <dbReference type="ARBA" id="ARBA00023125"/>
    </source>
</evidence>
<evidence type="ECO:0000259" key="14">
    <source>
        <dbReference type="Pfam" id="PF18137"/>
    </source>
</evidence>
<keyword evidence="10" id="KW-0949">S-adenosyl-L-methionine</keyword>
<comment type="catalytic activity">
    <reaction evidence="10">
        <text>[protein]-C-terminal S-[(2E,6E)-farnesyl]-L-cysteine + S-adenosyl-L-methionine = [protein]-C-terminal S-[(2E,6E)-farnesyl]-L-cysteine methyl ester + S-adenosyl-L-homocysteine</text>
        <dbReference type="Rhea" id="RHEA:21672"/>
        <dbReference type="Rhea" id="RHEA-COMP:12125"/>
        <dbReference type="Rhea" id="RHEA-COMP:12126"/>
        <dbReference type="ChEBI" id="CHEBI:57856"/>
        <dbReference type="ChEBI" id="CHEBI:59789"/>
        <dbReference type="ChEBI" id="CHEBI:90510"/>
        <dbReference type="ChEBI" id="CHEBI:90511"/>
        <dbReference type="EC" id="2.1.1.100"/>
    </reaction>
</comment>
<comment type="similarity">
    <text evidence="3">Belongs to the ORC3 family.</text>
</comment>
<dbReference type="GO" id="GO:0031261">
    <property type="term" value="C:DNA replication preinitiation complex"/>
    <property type="evidence" value="ECO:0007669"/>
    <property type="project" value="TreeGrafter"/>
</dbReference>
<keyword evidence="16" id="KW-1185">Reference proteome</keyword>
<evidence type="ECO:0000256" key="1">
    <source>
        <dbReference type="ARBA" id="ARBA00004123"/>
    </source>
</evidence>
<evidence type="ECO:0000256" key="6">
    <source>
        <dbReference type="ARBA" id="ARBA00022989"/>
    </source>
</evidence>
<keyword evidence="9" id="KW-0539">Nucleus</keyword>
<keyword evidence="4" id="KW-0812">Transmembrane</keyword>
<keyword evidence="12" id="KW-0732">Signal</keyword>
<keyword evidence="10" id="KW-0256">Endoplasmic reticulum</keyword>
<dbReference type="GO" id="GO:0004671">
    <property type="term" value="F:protein C-terminal S-isoprenylcysteine carboxyl O-methyltransferase activity"/>
    <property type="evidence" value="ECO:0007669"/>
    <property type="project" value="UniProtKB-EC"/>
</dbReference>
<accession>A0A2A9NT49</accession>
<dbReference type="Pfam" id="PF18137">
    <property type="entry name" value="WHD_ORC"/>
    <property type="match status" value="1"/>
</dbReference>
<dbReference type="GO" id="GO:0005664">
    <property type="term" value="C:nuclear origin of replication recognition complex"/>
    <property type="evidence" value="ECO:0007669"/>
    <property type="project" value="InterPro"/>
</dbReference>
<dbReference type="GO" id="GO:0032259">
    <property type="term" value="P:methylation"/>
    <property type="evidence" value="ECO:0007669"/>
    <property type="project" value="UniProtKB-KW"/>
</dbReference>
<evidence type="ECO:0000256" key="2">
    <source>
        <dbReference type="ARBA" id="ARBA00004141"/>
    </source>
</evidence>
<dbReference type="Pfam" id="PF07034">
    <property type="entry name" value="ORC3_N"/>
    <property type="match status" value="1"/>
</dbReference>
<dbReference type="GO" id="GO:0005789">
    <property type="term" value="C:endoplasmic reticulum membrane"/>
    <property type="evidence" value="ECO:0007669"/>
    <property type="project" value="UniProtKB-SubCell"/>
</dbReference>
<dbReference type="EMBL" id="KZ301996">
    <property type="protein sequence ID" value="PFH50833.1"/>
    <property type="molecule type" value="Genomic_DNA"/>
</dbReference>
<evidence type="ECO:0000256" key="4">
    <source>
        <dbReference type="ARBA" id="ARBA00022692"/>
    </source>
</evidence>